<evidence type="ECO:0000256" key="1">
    <source>
        <dbReference type="SAM" id="SignalP"/>
    </source>
</evidence>
<proteinExistence type="predicted"/>
<protein>
    <submittedName>
        <fullName evidence="2">DUF1007 family protein</fullName>
    </submittedName>
</protein>
<dbReference type="RefSeq" id="WP_191076748.1">
    <property type="nucleotide sequence ID" value="NZ_JACTAG010000002.1"/>
</dbReference>
<evidence type="ECO:0000313" key="3">
    <source>
        <dbReference type="Proteomes" id="UP000635142"/>
    </source>
</evidence>
<keyword evidence="1" id="KW-0732">Signal</keyword>
<accession>A0A927D7X1</accession>
<dbReference type="Pfam" id="PF06226">
    <property type="entry name" value="DUF1007"/>
    <property type="match status" value="1"/>
</dbReference>
<comment type="caution">
    <text evidence="2">The sequence shown here is derived from an EMBL/GenBank/DDBJ whole genome shotgun (WGS) entry which is preliminary data.</text>
</comment>
<gene>
    <name evidence="2" type="ORF">H9Q16_17770</name>
</gene>
<feature type="chain" id="PRO_5037610439" evidence="1">
    <location>
        <begin position="19"/>
        <end position="215"/>
    </location>
</feature>
<evidence type="ECO:0000313" key="2">
    <source>
        <dbReference type="EMBL" id="MBD3665788.1"/>
    </source>
</evidence>
<dbReference type="AlphaFoldDB" id="A0A927D7X1"/>
<dbReference type="InterPro" id="IPR010412">
    <property type="entry name" value="DUF1007"/>
</dbReference>
<dbReference type="EMBL" id="JACTAG010000002">
    <property type="protein sequence ID" value="MBD3665788.1"/>
    <property type="molecule type" value="Genomic_DNA"/>
</dbReference>
<dbReference type="Proteomes" id="UP000635142">
    <property type="component" value="Unassembled WGS sequence"/>
</dbReference>
<organism evidence="2 3">
    <name type="scientific">Sulfitobacter aestuariivivens</name>
    <dbReference type="NCBI Taxonomy" id="2766981"/>
    <lineage>
        <taxon>Bacteria</taxon>
        <taxon>Pseudomonadati</taxon>
        <taxon>Pseudomonadota</taxon>
        <taxon>Alphaproteobacteria</taxon>
        <taxon>Rhodobacterales</taxon>
        <taxon>Roseobacteraceae</taxon>
        <taxon>Sulfitobacter</taxon>
    </lineage>
</organism>
<keyword evidence="3" id="KW-1185">Reference proteome</keyword>
<reference evidence="2" key="1">
    <citation type="submission" date="2020-08" db="EMBL/GenBank/DDBJ databases">
        <title>Sulfitobacter aestuariivivens sp. nov., isolated from a tidal flat.</title>
        <authorList>
            <person name="Park S."/>
            <person name="Yoon J.-H."/>
        </authorList>
    </citation>
    <scope>NUCLEOTIDE SEQUENCE</scope>
    <source>
        <strain evidence="2">TSTF-M16</strain>
    </source>
</reference>
<name>A0A927D7X1_9RHOB</name>
<sequence length="215" mass="22907">MKKTVLFALLVAAPPLDAHPHIFIDTGLEVIVDEEGHVTYVKVTWTYDALYSLLVTEDKGMDLDGDGALSPEEEDALAGFDMAWIPGFNGDLVAHLDDAPLALGGPEAATAEMIDGRIITTHMRAVAGTPALGDATLSLKPYDETFYTAYDVTGTIAVTGLDGCDIRKVEPDVDAELANLQYLLGKLSQDQDAIEMGFPEVGESFATDVQVTCAA</sequence>
<feature type="signal peptide" evidence="1">
    <location>
        <begin position="1"/>
        <end position="18"/>
    </location>
</feature>